<dbReference type="FunFam" id="1.20.5.110:FF:000041">
    <property type="entry name" value="Synaptosomal-associated protein 29"/>
    <property type="match status" value="1"/>
</dbReference>
<dbReference type="SUPFAM" id="SSF58038">
    <property type="entry name" value="SNARE fusion complex"/>
    <property type="match status" value="2"/>
</dbReference>
<dbReference type="CDD" id="cd15887">
    <property type="entry name" value="SNARE_SNAP29N"/>
    <property type="match status" value="1"/>
</dbReference>
<dbReference type="PROSITE" id="PS50192">
    <property type="entry name" value="T_SNARE"/>
    <property type="match status" value="2"/>
</dbReference>
<keyword evidence="9" id="KW-1185">Reference proteome</keyword>
<evidence type="ECO:0000256" key="6">
    <source>
        <dbReference type="SAM" id="MobiDB-lite"/>
    </source>
</evidence>
<protein>
    <recommendedName>
        <fullName evidence="7">t-SNARE coiled-coil homology domain-containing protein</fullName>
    </recommendedName>
</protein>
<dbReference type="GO" id="GO:0019905">
    <property type="term" value="F:syntaxin binding"/>
    <property type="evidence" value="ECO:0007669"/>
    <property type="project" value="TreeGrafter"/>
</dbReference>
<dbReference type="Gene3D" id="1.20.5.110">
    <property type="match status" value="2"/>
</dbReference>
<keyword evidence="3" id="KW-0653">Protein transport</keyword>
<dbReference type="GO" id="GO:0016082">
    <property type="term" value="P:synaptic vesicle priming"/>
    <property type="evidence" value="ECO:0007669"/>
    <property type="project" value="TreeGrafter"/>
</dbReference>
<evidence type="ECO:0000256" key="2">
    <source>
        <dbReference type="ARBA" id="ARBA00022448"/>
    </source>
</evidence>
<dbReference type="PANTHER" id="PTHR19305">
    <property type="entry name" value="SYNAPTOSOMAL ASSOCIATED PROTEIN"/>
    <property type="match status" value="1"/>
</dbReference>
<organism evidence="8 9">
    <name type="scientific">Elysia crispata</name>
    <name type="common">lettuce slug</name>
    <dbReference type="NCBI Taxonomy" id="231223"/>
    <lineage>
        <taxon>Eukaryota</taxon>
        <taxon>Metazoa</taxon>
        <taxon>Spiralia</taxon>
        <taxon>Lophotrochozoa</taxon>
        <taxon>Mollusca</taxon>
        <taxon>Gastropoda</taxon>
        <taxon>Heterobranchia</taxon>
        <taxon>Euthyneura</taxon>
        <taxon>Panpulmonata</taxon>
        <taxon>Sacoglossa</taxon>
        <taxon>Placobranchoidea</taxon>
        <taxon>Plakobranchidae</taxon>
        <taxon>Elysia</taxon>
    </lineage>
</organism>
<comment type="similarity">
    <text evidence="1">Belongs to the SNAP-25 family.</text>
</comment>
<keyword evidence="4 5" id="KW-0175">Coiled coil</keyword>
<dbReference type="GO" id="GO:0005484">
    <property type="term" value="F:SNAP receptor activity"/>
    <property type="evidence" value="ECO:0007669"/>
    <property type="project" value="TreeGrafter"/>
</dbReference>
<comment type="caution">
    <text evidence="8">The sequence shown here is derived from an EMBL/GenBank/DDBJ whole genome shotgun (WGS) entry which is preliminary data.</text>
</comment>
<reference evidence="8" key="1">
    <citation type="journal article" date="2023" name="G3 (Bethesda)">
        <title>A reference genome for the long-term kleptoplast-retaining sea slug Elysia crispata morphotype clarki.</title>
        <authorList>
            <person name="Eastman K.E."/>
            <person name="Pendleton A.L."/>
            <person name="Shaikh M.A."/>
            <person name="Suttiyut T."/>
            <person name="Ogas R."/>
            <person name="Tomko P."/>
            <person name="Gavelis G."/>
            <person name="Widhalm J.R."/>
            <person name="Wisecaver J.H."/>
        </authorList>
    </citation>
    <scope>NUCLEOTIDE SEQUENCE</scope>
    <source>
        <strain evidence="8">ECLA1</strain>
    </source>
</reference>
<name>A0AAE1DUG7_9GAST</name>
<dbReference type="GO" id="GO:0031201">
    <property type="term" value="C:SNARE complex"/>
    <property type="evidence" value="ECO:0007669"/>
    <property type="project" value="TreeGrafter"/>
</dbReference>
<dbReference type="GO" id="GO:0005886">
    <property type="term" value="C:plasma membrane"/>
    <property type="evidence" value="ECO:0007669"/>
    <property type="project" value="TreeGrafter"/>
</dbReference>
<dbReference type="GO" id="GO:0031629">
    <property type="term" value="P:synaptic vesicle fusion to presynaptic active zone membrane"/>
    <property type="evidence" value="ECO:0007669"/>
    <property type="project" value="TreeGrafter"/>
</dbReference>
<feature type="compositionally biased region" description="Acidic residues" evidence="6">
    <location>
        <begin position="10"/>
        <end position="19"/>
    </location>
</feature>
<evidence type="ECO:0000256" key="4">
    <source>
        <dbReference type="ARBA" id="ARBA00023054"/>
    </source>
</evidence>
<feature type="compositionally biased region" description="Polar residues" evidence="6">
    <location>
        <begin position="52"/>
        <end position="69"/>
    </location>
</feature>
<feature type="domain" description="T-SNARE coiled-coil homology" evidence="7">
    <location>
        <begin position="237"/>
        <end position="299"/>
    </location>
</feature>
<proteinExistence type="inferred from homology"/>
<dbReference type="EMBL" id="JAWDGP010002556">
    <property type="protein sequence ID" value="KAK3781993.1"/>
    <property type="molecule type" value="Genomic_DNA"/>
</dbReference>
<feature type="compositionally biased region" description="Low complexity" evidence="6">
    <location>
        <begin position="35"/>
        <end position="51"/>
    </location>
</feature>
<evidence type="ECO:0000313" key="9">
    <source>
        <dbReference type="Proteomes" id="UP001283361"/>
    </source>
</evidence>
<feature type="coiled-coil region" evidence="5">
    <location>
        <begin position="254"/>
        <end position="281"/>
    </location>
</feature>
<sequence length="302" mass="33518">MSRYKSSNPFEDDDDDDNDFVLVGKSKPSSTYTYNSDSLPSPSQSNSVGSNQRSMKAYNSSAYSPSSTGYGYRGEAESNPFGDRRQQLMTQINESENRQLDSTQRALASIYESEAMGVATADELVRQGEVLDNIETKTDGMQQTLNTSQRHINNIKSVFGGIKNWWSGGSKKPAVNSQAQSDGANARLRATIEKQQARVDTSGFFEDNDNDLDSKFMAGSRKPGDGQYSVIQPVTRSAREDELDFNLGLMSDGMSRLKGLAQGLGDEIERQNEQLDRINVKVGDTDDLLSNQNRQMRRILKK</sequence>
<dbReference type="CDD" id="cd15856">
    <property type="entry name" value="SNARE_SNAP29C"/>
    <property type="match status" value="1"/>
</dbReference>
<evidence type="ECO:0000259" key="7">
    <source>
        <dbReference type="PROSITE" id="PS50192"/>
    </source>
</evidence>
<dbReference type="InterPro" id="IPR000727">
    <property type="entry name" value="T_SNARE_dom"/>
</dbReference>
<dbReference type="Proteomes" id="UP001283361">
    <property type="component" value="Unassembled WGS sequence"/>
</dbReference>
<feature type="region of interest" description="Disordered" evidence="6">
    <location>
        <begin position="1"/>
        <end position="80"/>
    </location>
</feature>
<gene>
    <name evidence="8" type="ORF">RRG08_018359</name>
</gene>
<dbReference type="GO" id="GO:0098793">
    <property type="term" value="C:presynapse"/>
    <property type="evidence" value="ECO:0007669"/>
    <property type="project" value="GOC"/>
</dbReference>
<dbReference type="PANTHER" id="PTHR19305:SF9">
    <property type="entry name" value="SYNAPTOSOMAL-ASSOCIATED PROTEIN 29"/>
    <property type="match status" value="1"/>
</dbReference>
<keyword evidence="2" id="KW-0813">Transport</keyword>
<evidence type="ECO:0000256" key="5">
    <source>
        <dbReference type="SAM" id="Coils"/>
    </source>
</evidence>
<evidence type="ECO:0000313" key="8">
    <source>
        <dbReference type="EMBL" id="KAK3781993.1"/>
    </source>
</evidence>
<dbReference type="SMART" id="SM00397">
    <property type="entry name" value="t_SNARE"/>
    <property type="match status" value="2"/>
</dbReference>
<feature type="domain" description="T-SNARE coiled-coil homology" evidence="7">
    <location>
        <begin position="93"/>
        <end position="155"/>
    </location>
</feature>
<evidence type="ECO:0000256" key="3">
    <source>
        <dbReference type="ARBA" id="ARBA00022927"/>
    </source>
</evidence>
<accession>A0AAE1DUG7</accession>
<dbReference type="GO" id="GO:0015031">
    <property type="term" value="P:protein transport"/>
    <property type="evidence" value="ECO:0007669"/>
    <property type="project" value="UniProtKB-KW"/>
</dbReference>
<evidence type="ECO:0000256" key="1">
    <source>
        <dbReference type="ARBA" id="ARBA00009480"/>
    </source>
</evidence>
<dbReference type="AlphaFoldDB" id="A0AAE1DUG7"/>